<feature type="transmembrane region" description="Helical" evidence="1">
    <location>
        <begin position="83"/>
        <end position="100"/>
    </location>
</feature>
<dbReference type="SMART" id="SM00014">
    <property type="entry name" value="acidPPc"/>
    <property type="match status" value="1"/>
</dbReference>
<dbReference type="Pfam" id="PF01569">
    <property type="entry name" value="PAP2"/>
    <property type="match status" value="1"/>
</dbReference>
<feature type="transmembrane region" description="Helical" evidence="1">
    <location>
        <begin position="133"/>
        <end position="151"/>
    </location>
</feature>
<reference evidence="3 4" key="1">
    <citation type="submission" date="2022-08" db="EMBL/GenBank/DDBJ databases">
        <title>Reclassification of Massilia species as members of the genera Telluria, Duganella, Pseudoduganella, Mokoshia gen. nov. and Zemynaea gen. nov. using orthogonal and non-orthogonal genome-based approaches.</title>
        <authorList>
            <person name="Bowman J.P."/>
        </authorList>
    </citation>
    <scope>NUCLEOTIDE SEQUENCE [LARGE SCALE GENOMIC DNA]</scope>
    <source>
        <strain evidence="3 4">LMG 28164</strain>
    </source>
</reference>
<keyword evidence="1" id="KW-1133">Transmembrane helix</keyword>
<dbReference type="RefSeq" id="WP_258847730.1">
    <property type="nucleotide sequence ID" value="NZ_JANUGX010000034.1"/>
</dbReference>
<dbReference type="Gene3D" id="1.20.144.10">
    <property type="entry name" value="Phosphatidic acid phosphatase type 2/haloperoxidase"/>
    <property type="match status" value="1"/>
</dbReference>
<dbReference type="InterPro" id="IPR000326">
    <property type="entry name" value="PAP2/HPO"/>
</dbReference>
<dbReference type="PANTHER" id="PTHR14969:SF13">
    <property type="entry name" value="AT30094P"/>
    <property type="match status" value="1"/>
</dbReference>
<protein>
    <submittedName>
        <fullName evidence="3">Phosphatase PAP2 family protein</fullName>
    </submittedName>
</protein>
<proteinExistence type="predicted"/>
<dbReference type="Proteomes" id="UP001205560">
    <property type="component" value="Unassembled WGS sequence"/>
</dbReference>
<feature type="transmembrane region" description="Helical" evidence="1">
    <location>
        <begin position="240"/>
        <end position="257"/>
    </location>
</feature>
<dbReference type="EMBL" id="JANUGX010000034">
    <property type="protein sequence ID" value="MCS0591971.1"/>
    <property type="molecule type" value="Genomic_DNA"/>
</dbReference>
<dbReference type="InterPro" id="IPR036938">
    <property type="entry name" value="PAP2/HPO_sf"/>
</dbReference>
<sequence>MALATRPSVRPAYGSSWVWLPPAAALALLALLLAAGGNQPVFLALNHAGHALGSLFWLHLTMFGDGAVALALVLPLIRRWPHCFWAALVAAVFAALWTQVTKQVIDLPRPLAALAADQFYQAGPAYRRVSFPSGHAAAAFAMAGIWVMGVTNSGPLRALVLVLGALVSLSRIMLGVHWPADILWGMLGGWLGAWLGLAIHARWGWRTSGIAGMLAGLLLAAVAAALLVSGHLGIPAVLPAQRAVGLVCLLWGGWEMARMLPRLQIGRRTDG</sequence>
<feature type="domain" description="Phosphatidic acid phosphatase type 2/haloperoxidase" evidence="2">
    <location>
        <begin position="82"/>
        <end position="197"/>
    </location>
</feature>
<feature type="transmembrane region" description="Helical" evidence="1">
    <location>
        <begin position="158"/>
        <end position="176"/>
    </location>
</feature>
<feature type="transmembrane region" description="Helical" evidence="1">
    <location>
        <begin position="12"/>
        <end position="35"/>
    </location>
</feature>
<gene>
    <name evidence="3" type="ORF">NX782_22525</name>
</gene>
<dbReference type="PANTHER" id="PTHR14969">
    <property type="entry name" value="SPHINGOSINE-1-PHOSPHATE PHOSPHOHYDROLASE"/>
    <property type="match status" value="1"/>
</dbReference>
<keyword evidence="1" id="KW-0812">Transmembrane</keyword>
<evidence type="ECO:0000313" key="4">
    <source>
        <dbReference type="Proteomes" id="UP001205560"/>
    </source>
</evidence>
<dbReference type="CDD" id="cd01610">
    <property type="entry name" value="PAP2_like"/>
    <property type="match status" value="1"/>
</dbReference>
<evidence type="ECO:0000256" key="1">
    <source>
        <dbReference type="SAM" id="Phobius"/>
    </source>
</evidence>
<feature type="transmembrane region" description="Helical" evidence="1">
    <location>
        <begin position="55"/>
        <end position="76"/>
    </location>
</feature>
<keyword evidence="1" id="KW-0472">Membrane</keyword>
<comment type="caution">
    <text evidence="3">The sequence shown here is derived from an EMBL/GenBank/DDBJ whole genome shotgun (WGS) entry which is preliminary data.</text>
</comment>
<evidence type="ECO:0000313" key="3">
    <source>
        <dbReference type="EMBL" id="MCS0591971.1"/>
    </source>
</evidence>
<evidence type="ECO:0000259" key="2">
    <source>
        <dbReference type="SMART" id="SM00014"/>
    </source>
</evidence>
<feature type="transmembrane region" description="Helical" evidence="1">
    <location>
        <begin position="182"/>
        <end position="201"/>
    </location>
</feature>
<accession>A0ABT2ACN7</accession>
<keyword evidence="4" id="KW-1185">Reference proteome</keyword>
<feature type="transmembrane region" description="Helical" evidence="1">
    <location>
        <begin position="213"/>
        <end position="234"/>
    </location>
</feature>
<name>A0ABT2ACN7_9BURK</name>
<organism evidence="3 4">
    <name type="scientific">Massilia norwichensis</name>
    <dbReference type="NCBI Taxonomy" id="1442366"/>
    <lineage>
        <taxon>Bacteria</taxon>
        <taxon>Pseudomonadati</taxon>
        <taxon>Pseudomonadota</taxon>
        <taxon>Betaproteobacteria</taxon>
        <taxon>Burkholderiales</taxon>
        <taxon>Oxalobacteraceae</taxon>
        <taxon>Telluria group</taxon>
        <taxon>Massilia</taxon>
    </lineage>
</organism>
<dbReference type="SUPFAM" id="SSF48317">
    <property type="entry name" value="Acid phosphatase/Vanadium-dependent haloperoxidase"/>
    <property type="match status" value="1"/>
</dbReference>